<evidence type="ECO:0000259" key="2">
    <source>
        <dbReference type="Pfam" id="PF13556"/>
    </source>
</evidence>
<dbReference type="PANTHER" id="PTHR33744">
    <property type="entry name" value="CARBOHYDRATE DIACID REGULATOR"/>
    <property type="match status" value="1"/>
</dbReference>
<dbReference type="InterPro" id="IPR042070">
    <property type="entry name" value="PucR_C-HTH_sf"/>
</dbReference>
<dbReference type="InterPro" id="IPR012914">
    <property type="entry name" value="PucR_dom"/>
</dbReference>
<name>A0ABM9MIA7_9MYCO</name>
<proteinExistence type="predicted"/>
<dbReference type="Gene3D" id="1.10.10.2840">
    <property type="entry name" value="PucR C-terminal helix-turn-helix domain"/>
    <property type="match status" value="1"/>
</dbReference>
<reference evidence="3 4" key="1">
    <citation type="submission" date="2023-08" db="EMBL/GenBank/DDBJ databases">
        <authorList>
            <person name="Folkvardsen B D."/>
            <person name="Norman A."/>
        </authorList>
    </citation>
    <scope>NUCLEOTIDE SEQUENCE [LARGE SCALE GENOMIC DNA]</scope>
    <source>
        <strain evidence="3 4">Mu0050</strain>
    </source>
</reference>
<organism evidence="3 4">
    <name type="scientific">[Mycobacterium] wendilense</name>
    <dbReference type="NCBI Taxonomy" id="3064284"/>
    <lineage>
        <taxon>Bacteria</taxon>
        <taxon>Bacillati</taxon>
        <taxon>Actinomycetota</taxon>
        <taxon>Actinomycetes</taxon>
        <taxon>Mycobacteriales</taxon>
        <taxon>Mycobacteriaceae</taxon>
        <taxon>Mycolicibacter</taxon>
    </lineage>
</organism>
<evidence type="ECO:0000313" key="3">
    <source>
        <dbReference type="EMBL" id="CAJ1585884.1"/>
    </source>
</evidence>
<evidence type="ECO:0000259" key="1">
    <source>
        <dbReference type="Pfam" id="PF07905"/>
    </source>
</evidence>
<dbReference type="InterPro" id="IPR025736">
    <property type="entry name" value="PucR_C-HTH_dom"/>
</dbReference>
<gene>
    <name evidence="3" type="ORF">MU0050_003966</name>
</gene>
<dbReference type="Proteomes" id="UP001190466">
    <property type="component" value="Chromosome"/>
</dbReference>
<dbReference type="EMBL" id="OY726395">
    <property type="protein sequence ID" value="CAJ1585884.1"/>
    <property type="molecule type" value="Genomic_DNA"/>
</dbReference>
<sequence>MTLADLLAEPDLRVSAVTAPAGSSGVIRYVYPTELFDPSNYLRGEELVVSVGVPIYNKPADVVHRYVADLVKNRVTALLVGLGDLLVEAPVELVKECRTQGLPLLTLAPGVPFRRVVDWIDDRRITERTVDARERELGALLRWFVAGTLGVGPIENALTGYGLAGSSVLVCAFPVELHKEVHRLVDEYAGAVAVLEDRILALCAGGAEFSSALADSHLVCGVAVAENAQAMAHAIPEALEALREGVRRRQVVRIEDVATLEGLLAAVPKVRLVPFIHRLIVPLVEYDARSSTDLLASLQVFLRPGSDISTAAAKLYVHVNTLRNRLAKVAELTGANPLDENDRVKFRIAIWAAGNMGTIESADPA</sequence>
<dbReference type="Pfam" id="PF07905">
    <property type="entry name" value="PucR"/>
    <property type="match status" value="1"/>
</dbReference>
<accession>A0ABM9MIA7</accession>
<dbReference type="PANTHER" id="PTHR33744:SF1">
    <property type="entry name" value="DNA-BINDING TRANSCRIPTIONAL ACTIVATOR ADER"/>
    <property type="match status" value="1"/>
</dbReference>
<dbReference type="InterPro" id="IPR051448">
    <property type="entry name" value="CdaR-like_regulators"/>
</dbReference>
<feature type="domain" description="Purine catabolism PurC-like" evidence="1">
    <location>
        <begin position="5"/>
        <end position="118"/>
    </location>
</feature>
<dbReference type="RefSeq" id="WP_316511973.1">
    <property type="nucleotide sequence ID" value="NZ_OY726395.1"/>
</dbReference>
<protein>
    <submittedName>
        <fullName evidence="3">Helix-turn-helix domain-containing protein</fullName>
    </submittedName>
</protein>
<feature type="domain" description="PucR C-terminal helix-turn-helix" evidence="2">
    <location>
        <begin position="294"/>
        <end position="350"/>
    </location>
</feature>
<dbReference type="Pfam" id="PF13556">
    <property type="entry name" value="HTH_30"/>
    <property type="match status" value="1"/>
</dbReference>
<keyword evidence="4" id="KW-1185">Reference proteome</keyword>
<evidence type="ECO:0000313" key="4">
    <source>
        <dbReference type="Proteomes" id="UP001190466"/>
    </source>
</evidence>